<dbReference type="EMBL" id="JAJVDC020000173">
    <property type="protein sequence ID" value="KAL1620196.1"/>
    <property type="molecule type" value="Genomic_DNA"/>
</dbReference>
<comment type="similarity">
    <text evidence="1">Belongs to the NARF family.</text>
</comment>
<dbReference type="Pfam" id="PF02906">
    <property type="entry name" value="Fe_hyd_lg_C"/>
    <property type="match status" value="1"/>
</dbReference>
<feature type="compositionally biased region" description="Low complexity" evidence="6">
    <location>
        <begin position="465"/>
        <end position="481"/>
    </location>
</feature>
<keyword evidence="2" id="KW-0479">Metal-binding</keyword>
<keyword evidence="9" id="KW-1185">Reference proteome</keyword>
<feature type="domain" description="Iron hydrogenase large subunit C-terminal" evidence="7">
    <location>
        <begin position="145"/>
        <end position="506"/>
    </location>
</feature>
<evidence type="ECO:0000256" key="6">
    <source>
        <dbReference type="SAM" id="MobiDB-lite"/>
    </source>
</evidence>
<evidence type="ECO:0000259" key="7">
    <source>
        <dbReference type="Pfam" id="PF02906"/>
    </source>
</evidence>
<dbReference type="PANTHER" id="PTHR11615">
    <property type="entry name" value="NITRATE, FORMATE, IRON DEHYDROGENASE"/>
    <property type="match status" value="1"/>
</dbReference>
<dbReference type="Gene3D" id="3.40.950.10">
    <property type="entry name" value="Fe-only Hydrogenase (Larger Subunit), Chain L, domain 3"/>
    <property type="match status" value="1"/>
</dbReference>
<sequence>MSAILSADDLNDFISPGVACIKPIETIPADTPEDGSSNPYEVTTEDKVAAANPQPAQISLTDCLACSGCVTSAEAVLVSLQSHTEVLNTLDSYPELVLPWLANGHTNGHMNGHANGHANGLANGTTNGTHYGVNGGANGTGEGKIFVASVSPQARASLAATYGVSEREAGFMIEQLLSGPQGVRSGGPYGSGFTWVIDTNVVREAALVLAADEVVSALSNPSTPAPGEEGSAAAVPKKPILTSACPGWICYAEKTHPYVLPHLSRMKSPQALAGTLVKSVLYRKYGIPPEKVWHVAVMPCFDKKLEASRSELTSSAWLPDRPSPDVRDVDCVITARELLMLAQSRNVHFASLPRKPVPRAQRPRFPDRDLDAFLFPARRPGQQQPRNGDPAAGTSGGFLHHVMQTFAARHPGSTLHVERGRNADVVEYVLRGAGSGEPLVRSARFYGFRNIQNLVRRLKPARASRMPGARTGAARRPGGAKAATEGGADYAYVEVMACPGGCTNGGGQVKVADLAEVRGEVEAEMDAEGVAARKPGPQEQKEWLRRVDEAYFSASSAGESEEDEEMAEPDAVVDAMDVDAPAAGEQEQLVNGVSPARVHAFLERWSAVAGVEVARLTRTSYRKVESDVGRAKKASDVERVAGLASSIGGGW</sequence>
<reference evidence="8 9" key="1">
    <citation type="submission" date="2024-02" db="EMBL/GenBank/DDBJ databases">
        <title>De novo assembly and annotation of 12 fungi associated with fruit tree decline syndrome in Ontario, Canada.</title>
        <authorList>
            <person name="Sulman M."/>
            <person name="Ellouze W."/>
            <person name="Ilyukhin E."/>
        </authorList>
    </citation>
    <scope>NUCLEOTIDE SEQUENCE [LARGE SCALE GENOMIC DNA]</scope>
    <source>
        <strain evidence="8 9">M1-105</strain>
    </source>
</reference>
<evidence type="ECO:0000313" key="9">
    <source>
        <dbReference type="Proteomes" id="UP001521116"/>
    </source>
</evidence>
<name>A0ABR3SGR6_9PEZI</name>
<feature type="region of interest" description="Disordered" evidence="6">
    <location>
        <begin position="462"/>
        <end position="481"/>
    </location>
</feature>
<dbReference type="InterPro" id="IPR004108">
    <property type="entry name" value="Fe_hydrogenase_lsu_C"/>
</dbReference>
<organism evidence="8 9">
    <name type="scientific">Neofusicoccum ribis</name>
    <dbReference type="NCBI Taxonomy" id="45134"/>
    <lineage>
        <taxon>Eukaryota</taxon>
        <taxon>Fungi</taxon>
        <taxon>Dikarya</taxon>
        <taxon>Ascomycota</taxon>
        <taxon>Pezizomycotina</taxon>
        <taxon>Dothideomycetes</taxon>
        <taxon>Dothideomycetes incertae sedis</taxon>
        <taxon>Botryosphaeriales</taxon>
        <taxon>Botryosphaeriaceae</taxon>
        <taxon>Neofusicoccum</taxon>
    </lineage>
</organism>
<keyword evidence="2" id="KW-0004">4Fe-4S</keyword>
<accession>A0ABR3SGR6</accession>
<evidence type="ECO:0000256" key="5">
    <source>
        <dbReference type="ARBA" id="ARBA00031269"/>
    </source>
</evidence>
<evidence type="ECO:0000256" key="1">
    <source>
        <dbReference type="ARBA" id="ARBA00006596"/>
    </source>
</evidence>
<comment type="function">
    <text evidence="4">Component of the cytosolic Fe/S protein assembly machinery. Required for maturation of extramitochondrial Fe/S proteins. May play a role in the transfer of pre-assembled Fe/S clusters to target apoproteins.</text>
</comment>
<dbReference type="Proteomes" id="UP001521116">
    <property type="component" value="Unassembled WGS sequence"/>
</dbReference>
<dbReference type="SUPFAM" id="SSF53920">
    <property type="entry name" value="Fe-only hydrogenase"/>
    <property type="match status" value="1"/>
</dbReference>
<dbReference type="InterPro" id="IPR050340">
    <property type="entry name" value="Cytosolic_Fe-S_CAF"/>
</dbReference>
<evidence type="ECO:0000256" key="3">
    <source>
        <dbReference type="ARBA" id="ARBA00023014"/>
    </source>
</evidence>
<keyword evidence="2" id="KW-0408">Iron</keyword>
<dbReference type="Gene3D" id="3.40.50.1780">
    <property type="match status" value="1"/>
</dbReference>
<gene>
    <name evidence="8" type="primary">NAR1</name>
    <name evidence="8" type="ORF">SLS56_009787</name>
</gene>
<protein>
    <recommendedName>
        <fullName evidence="5">Nuclear architecture-related protein 1</fullName>
    </recommendedName>
</protein>
<comment type="caution">
    <text evidence="8">The sequence shown here is derived from an EMBL/GenBank/DDBJ whole genome shotgun (WGS) entry which is preliminary data.</text>
</comment>
<evidence type="ECO:0000256" key="2">
    <source>
        <dbReference type="ARBA" id="ARBA00022485"/>
    </source>
</evidence>
<keyword evidence="3" id="KW-0411">Iron-sulfur</keyword>
<evidence type="ECO:0000313" key="8">
    <source>
        <dbReference type="EMBL" id="KAL1620196.1"/>
    </source>
</evidence>
<proteinExistence type="inferred from homology"/>
<dbReference type="InterPro" id="IPR009016">
    <property type="entry name" value="Fe_hydrogenase"/>
</dbReference>
<evidence type="ECO:0000256" key="4">
    <source>
        <dbReference type="ARBA" id="ARBA00025099"/>
    </source>
</evidence>